<dbReference type="InterPro" id="IPR029063">
    <property type="entry name" value="SAM-dependent_MTases_sf"/>
</dbReference>
<protein>
    <submittedName>
        <fullName evidence="6">Uncharacterized protein</fullName>
    </submittedName>
</protein>
<dbReference type="EMBL" id="PDLO01000001">
    <property type="protein sequence ID" value="PHL00095.1"/>
    <property type="molecule type" value="Genomic_DNA"/>
</dbReference>
<dbReference type="GO" id="GO:0008757">
    <property type="term" value="F:S-adenosylmethionine-dependent methyltransferase activity"/>
    <property type="evidence" value="ECO:0007669"/>
    <property type="project" value="InterPro"/>
</dbReference>
<dbReference type="GO" id="GO:0005737">
    <property type="term" value="C:cytoplasm"/>
    <property type="evidence" value="ECO:0007669"/>
    <property type="project" value="InterPro"/>
</dbReference>
<accession>A0A2G0CJF1</accession>
<dbReference type="InterPro" id="IPR000673">
    <property type="entry name" value="Sig_transdc_resp-reg_Me-estase"/>
</dbReference>
<dbReference type="InterPro" id="IPR035965">
    <property type="entry name" value="PAS-like_dom_sf"/>
</dbReference>
<feature type="compositionally biased region" description="Low complexity" evidence="3">
    <location>
        <begin position="490"/>
        <end position="500"/>
    </location>
</feature>
<name>A0A2G0CJF1_9BACT</name>
<dbReference type="GO" id="GO:0006935">
    <property type="term" value="P:chemotaxis"/>
    <property type="evidence" value="ECO:0007669"/>
    <property type="project" value="UniProtKB-UniRule"/>
</dbReference>
<dbReference type="Pfam" id="PF01739">
    <property type="entry name" value="CheR"/>
    <property type="match status" value="1"/>
</dbReference>
<sequence>MSVRIVGIGASAGGLEALESFFAELPTGLGLAFVVVQHLSPDHESLSPAILQRVTHLRVVALREMTVPQPDHVYVRMPEVDVQVDKFALRTLPRSSAQAPHYRPIDDFFSSLAATRQEDAIAILLSGMGTDGSRGLQEIRARGGIVLVQHPDSARFDGMPRAALVDQAPDLLLPPGELARRLAGLVSGVDDPTTTEPGQPGPVELRQALLDRINEQSRIDFHRYRPGTIVRRIEKRMLAGQFGSLQEYVSHALGNEEELRELRQSFLIGVTRFFRDEAAFECVSREVLPVLFAQDPGRDVRIWVPACSTGEEVYSLAILIDDYLQTHQLSRTFKIFGSDVDRKAIVAAANGSYPDTIAANVPQPFLRRYFERTPQGYNVRKELKEHVLFAVQNLLEEPPFIRIDFLSCRNFLIYVNGEGQKRVLNNFYFSLNPAGVLMLGPSESLGSLQAAFSTIDRRWKIFRKRQGEKPGNSRPPLPVAAQPPRPPARVVPEAAEAAAPPDRKHPNPTDKIMDHYARYLSERYAPTTLFVDQQYNILYLNGDFNGVLRLPRFNAHLTLQTVVNDEARSLLTAGVDRVFATGKNGSYDRLNVSEHAAAPHFVKVRLSLQEFLQVDHPVVMIEFTPLAGEVDAGEEGGESRTEESYTADRQLREKVEVLEHELMRSEQRAQKLYNELEATNEELQSSNRELLASNEEMQSANEELQSVNEELYTVNNEFQRKNEELNNINNDVNNLMKSTQISTIFVDDQLRIRRFTPGIGQQFDLHVTDLGRPITSFSTPFEDLDIESLCRTILETNDRYDREIEDRHGNFYLLRMLPYITDQDRVAGVVITFVDINDLVHTRRRLTDMAQKYAAIFNNTEETIAILRENSRIEEINRSLGGREREALVGTYFSDLISAVEDKNRFNEGLRATFNGKGAGQLSLSIEDQSGQTLYLDLQLLPIVQDGREPDTGEVHQVVVLVHDVTHFEVERQESNAIIDQYKKTLSYLQQDAGLLNLNEQLILVNHMPTHQRAPEQYPQRYLSDFVRPEGLERFRQALARLRDGSPMEEVRYTEDELLDDAHPRRVLYRPVYINNRLRYISFEVVENI</sequence>
<dbReference type="PANTHER" id="PTHR24422">
    <property type="entry name" value="CHEMOTAXIS PROTEIN METHYLTRANSFERASE"/>
    <property type="match status" value="1"/>
</dbReference>
<dbReference type="PRINTS" id="PR00996">
    <property type="entry name" value="CHERMTFRASE"/>
</dbReference>
<dbReference type="SUPFAM" id="SSF47757">
    <property type="entry name" value="Chemotaxis receptor methyltransferase CheR, N-terminal domain"/>
    <property type="match status" value="1"/>
</dbReference>
<dbReference type="Proteomes" id="UP000226437">
    <property type="component" value="Unassembled WGS sequence"/>
</dbReference>
<dbReference type="SMART" id="SM00138">
    <property type="entry name" value="MeTrc"/>
    <property type="match status" value="1"/>
</dbReference>
<evidence type="ECO:0000256" key="1">
    <source>
        <dbReference type="PROSITE-ProRule" id="PRU00050"/>
    </source>
</evidence>
<evidence type="ECO:0000259" key="5">
    <source>
        <dbReference type="PROSITE" id="PS50123"/>
    </source>
</evidence>
<dbReference type="CDD" id="cd16434">
    <property type="entry name" value="CheB-CheR_fusion"/>
    <property type="match status" value="1"/>
</dbReference>
<feature type="active site" evidence="1">
    <location>
        <position position="11"/>
    </location>
</feature>
<dbReference type="PANTHER" id="PTHR24422:SF10">
    <property type="entry name" value="CHEMOTAXIS PROTEIN METHYLTRANSFERASE 2"/>
    <property type="match status" value="1"/>
</dbReference>
<reference evidence="6 7" key="1">
    <citation type="submission" date="2017-10" db="EMBL/GenBank/DDBJ databases">
        <title>The draft genome sequence of Lewinella marina KCTC 32374.</title>
        <authorList>
            <person name="Wang K."/>
        </authorList>
    </citation>
    <scope>NUCLEOTIDE SEQUENCE [LARGE SCALE GENOMIC DNA]</scope>
    <source>
        <strain evidence="6 7">MKG-38</strain>
    </source>
</reference>
<feature type="region of interest" description="Disordered" evidence="3">
    <location>
        <begin position="465"/>
        <end position="509"/>
    </location>
</feature>
<dbReference type="Gene3D" id="3.40.50.180">
    <property type="entry name" value="Methylesterase CheB, C-terminal domain"/>
    <property type="match status" value="1"/>
</dbReference>
<evidence type="ECO:0000313" key="6">
    <source>
        <dbReference type="EMBL" id="PHL00095.1"/>
    </source>
</evidence>
<feature type="domain" description="CheB-type methylesterase" evidence="4">
    <location>
        <begin position="1"/>
        <end position="189"/>
    </location>
</feature>
<dbReference type="OrthoDB" id="9813151at2"/>
<dbReference type="GO" id="GO:0000156">
    <property type="term" value="F:phosphorelay response regulator activity"/>
    <property type="evidence" value="ECO:0007669"/>
    <property type="project" value="InterPro"/>
</dbReference>
<evidence type="ECO:0000313" key="7">
    <source>
        <dbReference type="Proteomes" id="UP000226437"/>
    </source>
</evidence>
<dbReference type="InterPro" id="IPR050903">
    <property type="entry name" value="Bact_Chemotaxis_MeTrfase"/>
</dbReference>
<dbReference type="GO" id="GO:0008984">
    <property type="term" value="F:protein-glutamate methylesterase activity"/>
    <property type="evidence" value="ECO:0007669"/>
    <property type="project" value="InterPro"/>
</dbReference>
<keyword evidence="1" id="KW-0378">Hydrolase</keyword>
<dbReference type="SUPFAM" id="SSF55785">
    <property type="entry name" value="PYP-like sensor domain (PAS domain)"/>
    <property type="match status" value="2"/>
</dbReference>
<dbReference type="SUPFAM" id="SSF52738">
    <property type="entry name" value="Methylesterase CheB, C-terminal domain"/>
    <property type="match status" value="1"/>
</dbReference>
<keyword evidence="7" id="KW-1185">Reference proteome</keyword>
<comment type="caution">
    <text evidence="6">The sequence shown here is derived from an EMBL/GenBank/DDBJ whole genome shotgun (WGS) entry which is preliminary data.</text>
</comment>
<dbReference type="Gene3D" id="3.30.450.20">
    <property type="entry name" value="PAS domain"/>
    <property type="match status" value="2"/>
</dbReference>
<feature type="coiled-coil region" evidence="2">
    <location>
        <begin position="648"/>
        <end position="738"/>
    </location>
</feature>
<feature type="active site" evidence="1">
    <location>
        <position position="131"/>
    </location>
</feature>
<organism evidence="6 7">
    <name type="scientific">Neolewinella marina</name>
    <dbReference type="NCBI Taxonomy" id="438751"/>
    <lineage>
        <taxon>Bacteria</taxon>
        <taxon>Pseudomonadati</taxon>
        <taxon>Bacteroidota</taxon>
        <taxon>Saprospiria</taxon>
        <taxon>Saprospirales</taxon>
        <taxon>Lewinellaceae</taxon>
        <taxon>Neolewinella</taxon>
    </lineage>
</organism>
<dbReference type="AlphaFoldDB" id="A0A2G0CJF1"/>
<feature type="domain" description="CheR-type methyltransferase" evidence="5">
    <location>
        <begin position="213"/>
        <end position="465"/>
    </location>
</feature>
<evidence type="ECO:0000256" key="3">
    <source>
        <dbReference type="SAM" id="MobiDB-lite"/>
    </source>
</evidence>
<dbReference type="RefSeq" id="WP_099105073.1">
    <property type="nucleotide sequence ID" value="NZ_JAATJF010000001.1"/>
</dbReference>
<dbReference type="InterPro" id="IPR022641">
    <property type="entry name" value="CheR_N"/>
</dbReference>
<dbReference type="Gene3D" id="3.40.50.150">
    <property type="entry name" value="Vaccinia Virus protein VP39"/>
    <property type="match status" value="1"/>
</dbReference>
<keyword evidence="2" id="KW-0175">Coiled coil</keyword>
<evidence type="ECO:0000259" key="4">
    <source>
        <dbReference type="PROSITE" id="PS50122"/>
    </source>
</evidence>
<dbReference type="Pfam" id="PF13596">
    <property type="entry name" value="PAS_10"/>
    <property type="match status" value="1"/>
</dbReference>
<feature type="active site" evidence="1">
    <location>
        <position position="38"/>
    </location>
</feature>
<dbReference type="InterPro" id="IPR000780">
    <property type="entry name" value="CheR_MeTrfase"/>
</dbReference>
<feature type="compositionally biased region" description="Pro residues" evidence="3">
    <location>
        <begin position="473"/>
        <end position="489"/>
    </location>
</feature>
<dbReference type="InterPro" id="IPR000014">
    <property type="entry name" value="PAS"/>
</dbReference>
<dbReference type="SUPFAM" id="SSF53335">
    <property type="entry name" value="S-adenosyl-L-methionine-dependent methyltransferases"/>
    <property type="match status" value="1"/>
</dbReference>
<gene>
    <name evidence="6" type="ORF">CGL56_03375</name>
</gene>
<dbReference type="Pfam" id="PF01339">
    <property type="entry name" value="CheB_methylest"/>
    <property type="match status" value="1"/>
</dbReference>
<dbReference type="PROSITE" id="PS50122">
    <property type="entry name" value="CHEB"/>
    <property type="match status" value="1"/>
</dbReference>
<dbReference type="PROSITE" id="PS50123">
    <property type="entry name" value="CHER"/>
    <property type="match status" value="1"/>
</dbReference>
<proteinExistence type="predicted"/>
<dbReference type="InterPro" id="IPR035909">
    <property type="entry name" value="CheB_C"/>
</dbReference>
<dbReference type="Pfam" id="PF13426">
    <property type="entry name" value="PAS_9"/>
    <property type="match status" value="1"/>
</dbReference>
<dbReference type="Pfam" id="PF03705">
    <property type="entry name" value="CheR_N"/>
    <property type="match status" value="1"/>
</dbReference>
<evidence type="ECO:0000256" key="2">
    <source>
        <dbReference type="SAM" id="Coils"/>
    </source>
</evidence>
<keyword evidence="1" id="KW-0145">Chemotaxis</keyword>
<dbReference type="InterPro" id="IPR022642">
    <property type="entry name" value="CheR_C"/>
</dbReference>